<gene>
    <name evidence="3" type="ORF">NtB2_00807</name>
</gene>
<comment type="caution">
    <text evidence="3">The sequence shown here is derived from an EMBL/GenBank/DDBJ whole genome shotgun (WGS) entry which is preliminary data.</text>
</comment>
<evidence type="ECO:0000313" key="3">
    <source>
        <dbReference type="EMBL" id="GBG96683.1"/>
    </source>
</evidence>
<dbReference type="GO" id="GO:0016740">
    <property type="term" value="F:transferase activity"/>
    <property type="evidence" value="ECO:0007669"/>
    <property type="project" value="UniProtKB-KW"/>
</dbReference>
<dbReference type="PANTHER" id="PTHR48090">
    <property type="entry name" value="UNDECAPRENYL-PHOSPHATE 4-DEOXY-4-FORMAMIDO-L-ARABINOSE TRANSFERASE-RELATED"/>
    <property type="match status" value="1"/>
</dbReference>
<dbReference type="InterPro" id="IPR001173">
    <property type="entry name" value="Glyco_trans_2-like"/>
</dbReference>
<dbReference type="RefSeq" id="WP_109245659.1">
    <property type="nucleotide sequence ID" value="NZ_BFFO01000004.1"/>
</dbReference>
<keyword evidence="1" id="KW-0472">Membrane</keyword>
<reference evidence="3 4" key="1">
    <citation type="journal article" date="2018" name="Genome Announc.">
        <title>Draft Genome Sequence of Lactococcus sp. Strain NtB2 (JCM 32569), Isolated from the Gut of the Higher Termite Nasutitermes takasagoensis.</title>
        <authorList>
            <person name="Noda S."/>
            <person name="Aihara C."/>
            <person name="Yuki M."/>
            <person name="Ohkuma M."/>
        </authorList>
    </citation>
    <scope>NUCLEOTIDE SEQUENCE [LARGE SCALE GENOMIC DNA]</scope>
    <source>
        <strain evidence="3 4">NtB2</strain>
    </source>
</reference>
<dbReference type="PANTHER" id="PTHR48090:SF8">
    <property type="entry name" value="GLYCOSYLTRANSFERASE CSBB-RELATED"/>
    <property type="match status" value="1"/>
</dbReference>
<organism evidence="3 4">
    <name type="scientific">Lactococcus termiticola</name>
    <dbReference type="NCBI Taxonomy" id="2169526"/>
    <lineage>
        <taxon>Bacteria</taxon>
        <taxon>Bacillati</taxon>
        <taxon>Bacillota</taxon>
        <taxon>Bacilli</taxon>
        <taxon>Lactobacillales</taxon>
        <taxon>Streptococcaceae</taxon>
        <taxon>Lactococcus</taxon>
    </lineage>
</organism>
<dbReference type="Gene3D" id="3.90.550.10">
    <property type="entry name" value="Spore Coat Polysaccharide Biosynthesis Protein SpsA, Chain A"/>
    <property type="match status" value="1"/>
</dbReference>
<sequence length="322" mass="36621">MTTSEKQHLDLIIPCYNEAEGLPELFARLDALRTALDLHLELYFIDDGSTDETLELVKSYQPQAKSGFETSAHYLSFSRNFGKEAALLAGLRASRSELVALIDADLQDPPELLIEMLPMLETSDLDTVIAVRSDRKGEAWFVSLASRLFYALMKKLSKTEIISGVRDYRLMKRPVVDAILSLAEYNRFSKGLFSWVGFKKAYLPYDNQVRKSGKSKWNLTSKIKYAIDGFVNFSEAPLEIATFSGLSLVSITILAIIFLVVRQLFWHHSVNGWTSMIVIMLFCFGFVLLMLGIIGKYISNIFLETKRRPVYIIREEDEKNAK</sequence>
<dbReference type="InterPro" id="IPR050256">
    <property type="entry name" value="Glycosyltransferase_2"/>
</dbReference>
<dbReference type="Proteomes" id="UP000245021">
    <property type="component" value="Unassembled WGS sequence"/>
</dbReference>
<dbReference type="InterPro" id="IPR029044">
    <property type="entry name" value="Nucleotide-diphossugar_trans"/>
</dbReference>
<name>A0A2R5HF50_9LACT</name>
<keyword evidence="1" id="KW-0812">Transmembrane</keyword>
<feature type="domain" description="Glycosyltransferase 2-like" evidence="2">
    <location>
        <begin position="11"/>
        <end position="179"/>
    </location>
</feature>
<protein>
    <submittedName>
        <fullName evidence="3">Bactoprenol glucosyl transferase</fullName>
    </submittedName>
</protein>
<dbReference type="CDD" id="cd04187">
    <property type="entry name" value="DPM1_like_bac"/>
    <property type="match status" value="1"/>
</dbReference>
<keyword evidence="4" id="KW-1185">Reference proteome</keyword>
<keyword evidence="1" id="KW-1133">Transmembrane helix</keyword>
<dbReference type="OrthoDB" id="9807778at2"/>
<feature type="transmembrane region" description="Helical" evidence="1">
    <location>
        <begin position="273"/>
        <end position="298"/>
    </location>
</feature>
<accession>A0A2R5HF50</accession>
<feature type="transmembrane region" description="Helical" evidence="1">
    <location>
        <begin position="240"/>
        <end position="261"/>
    </location>
</feature>
<dbReference type="GO" id="GO:0005886">
    <property type="term" value="C:plasma membrane"/>
    <property type="evidence" value="ECO:0007669"/>
    <property type="project" value="TreeGrafter"/>
</dbReference>
<dbReference type="SUPFAM" id="SSF53448">
    <property type="entry name" value="Nucleotide-diphospho-sugar transferases"/>
    <property type="match status" value="1"/>
</dbReference>
<dbReference type="AlphaFoldDB" id="A0A2R5HF50"/>
<evidence type="ECO:0000259" key="2">
    <source>
        <dbReference type="Pfam" id="PF00535"/>
    </source>
</evidence>
<keyword evidence="3" id="KW-0808">Transferase</keyword>
<dbReference type="Pfam" id="PF00535">
    <property type="entry name" value="Glycos_transf_2"/>
    <property type="match status" value="1"/>
</dbReference>
<proteinExistence type="predicted"/>
<evidence type="ECO:0000256" key="1">
    <source>
        <dbReference type="SAM" id="Phobius"/>
    </source>
</evidence>
<dbReference type="EMBL" id="BFFO01000004">
    <property type="protein sequence ID" value="GBG96683.1"/>
    <property type="molecule type" value="Genomic_DNA"/>
</dbReference>
<evidence type="ECO:0000313" key="4">
    <source>
        <dbReference type="Proteomes" id="UP000245021"/>
    </source>
</evidence>